<dbReference type="STRING" id="708197.A0A166WWM8"/>
<dbReference type="Pfam" id="PF01764">
    <property type="entry name" value="Lipase_3"/>
    <property type="match status" value="1"/>
</dbReference>
<feature type="signal peptide" evidence="3">
    <location>
        <begin position="1"/>
        <end position="23"/>
    </location>
</feature>
<gene>
    <name evidence="5" type="ORF">CT0861_12886</name>
</gene>
<sequence>MFLTMRPLLYLLQLAPLVGLVSATPSGNMQQPLLPTNDSNTDAPPPIVSVGLFRSLERTSRIVDITYCVGTSGVSQPFSCASRCKEFPSFTLVSTWNTGILLSDSCGYIAVDHGVRRPGDEDRFNGDVGEKAIIVAFRGTYSISNTIIDLSTIPQEYVPYPSPDDGGEAPKEPKHKCKDCTVHMGFLASWRQARNLVVPEVKKLREQYPDYPIHLVGHSLGGAVAMLASLELKVSLGWGNIVVTTFGEPKVGNQGLCDYVDEVFGLDNEKDEDLSKRTYRRVTHADDPVPLLPLTEWGYKPHAGEYHITKAELSPSLEDVIICRGDSDAHCITKGDGGFFESRIQELAEVAKSAEEVDETKWTKRLPGFPARLKLWQLLFAHRDYFWRLGLCVPGGDPANWGRDKYGGREDVISDEL</sequence>
<feature type="chain" id="PRO_5007882039" evidence="3">
    <location>
        <begin position="24"/>
        <end position="417"/>
    </location>
</feature>
<dbReference type="Proteomes" id="UP000076552">
    <property type="component" value="Unassembled WGS sequence"/>
</dbReference>
<dbReference type="Gene3D" id="3.40.50.1820">
    <property type="entry name" value="alpha/beta hydrolase"/>
    <property type="match status" value="1"/>
</dbReference>
<evidence type="ECO:0000256" key="2">
    <source>
        <dbReference type="ARBA" id="ARBA00022801"/>
    </source>
</evidence>
<organism evidence="5 6">
    <name type="scientific">Colletotrichum tofieldiae</name>
    <dbReference type="NCBI Taxonomy" id="708197"/>
    <lineage>
        <taxon>Eukaryota</taxon>
        <taxon>Fungi</taxon>
        <taxon>Dikarya</taxon>
        <taxon>Ascomycota</taxon>
        <taxon>Pezizomycotina</taxon>
        <taxon>Sordariomycetes</taxon>
        <taxon>Hypocreomycetidae</taxon>
        <taxon>Glomerellales</taxon>
        <taxon>Glomerellaceae</taxon>
        <taxon>Colletotrichum</taxon>
        <taxon>Colletotrichum spaethianum species complex</taxon>
    </lineage>
</organism>
<dbReference type="AlphaFoldDB" id="A0A166WWM8"/>
<evidence type="ECO:0000313" key="5">
    <source>
        <dbReference type="EMBL" id="KZL76055.1"/>
    </source>
</evidence>
<keyword evidence="1 3" id="KW-0732">Signal</keyword>
<evidence type="ECO:0000256" key="1">
    <source>
        <dbReference type="ARBA" id="ARBA00022729"/>
    </source>
</evidence>
<name>A0A166WWM8_9PEZI</name>
<dbReference type="SUPFAM" id="SSF53474">
    <property type="entry name" value="alpha/beta-Hydrolases"/>
    <property type="match status" value="1"/>
</dbReference>
<keyword evidence="6" id="KW-1185">Reference proteome</keyword>
<feature type="domain" description="Fungal lipase-type" evidence="4">
    <location>
        <begin position="134"/>
        <end position="295"/>
    </location>
</feature>
<dbReference type="GO" id="GO:0016787">
    <property type="term" value="F:hydrolase activity"/>
    <property type="evidence" value="ECO:0007669"/>
    <property type="project" value="UniProtKB-KW"/>
</dbReference>
<dbReference type="PANTHER" id="PTHR46640">
    <property type="entry name" value="TRIACYLGLYCEROL LIPASE, PUTATIVE (AFU_ORTHOLOGUE AFUA_6G06510)-RELATED"/>
    <property type="match status" value="1"/>
</dbReference>
<dbReference type="InterPro" id="IPR002921">
    <property type="entry name" value="Fungal_lipase-type"/>
</dbReference>
<reference evidence="5 6" key="1">
    <citation type="submission" date="2015-06" db="EMBL/GenBank/DDBJ databases">
        <title>Survival trade-offs in plant roots during colonization by closely related pathogenic and mutualistic fungi.</title>
        <authorList>
            <person name="Hacquard S."/>
            <person name="Kracher B."/>
            <person name="Hiruma K."/>
            <person name="Weinman A."/>
            <person name="Muench P."/>
            <person name="Garrido Oter R."/>
            <person name="Ver Loren van Themaat E."/>
            <person name="Dallerey J.-F."/>
            <person name="Damm U."/>
            <person name="Henrissat B."/>
            <person name="Lespinet O."/>
            <person name="Thon M."/>
            <person name="Kemen E."/>
            <person name="McHardy A.C."/>
            <person name="Schulze-Lefert P."/>
            <person name="O'Connell R.J."/>
        </authorList>
    </citation>
    <scope>NUCLEOTIDE SEQUENCE [LARGE SCALE GENOMIC DNA]</scope>
    <source>
        <strain evidence="5 6">0861</strain>
    </source>
</reference>
<proteinExistence type="predicted"/>
<dbReference type="InterPro" id="IPR029058">
    <property type="entry name" value="AB_hydrolase_fold"/>
</dbReference>
<dbReference type="InterPro" id="IPR051299">
    <property type="entry name" value="AB_hydrolase_lip/est"/>
</dbReference>
<dbReference type="CDD" id="cd00519">
    <property type="entry name" value="Lipase_3"/>
    <property type="match status" value="1"/>
</dbReference>
<evidence type="ECO:0000256" key="3">
    <source>
        <dbReference type="SAM" id="SignalP"/>
    </source>
</evidence>
<evidence type="ECO:0000313" key="6">
    <source>
        <dbReference type="Proteomes" id="UP000076552"/>
    </source>
</evidence>
<dbReference type="PANTHER" id="PTHR46640:SF1">
    <property type="entry name" value="FUNGAL LIPASE-LIKE DOMAIN-CONTAINING PROTEIN-RELATED"/>
    <property type="match status" value="1"/>
</dbReference>
<dbReference type="EMBL" id="LFIV01000018">
    <property type="protein sequence ID" value="KZL76055.1"/>
    <property type="molecule type" value="Genomic_DNA"/>
</dbReference>
<accession>A0A166WWM8</accession>
<evidence type="ECO:0000259" key="4">
    <source>
        <dbReference type="Pfam" id="PF01764"/>
    </source>
</evidence>
<dbReference type="GO" id="GO:0006629">
    <property type="term" value="P:lipid metabolic process"/>
    <property type="evidence" value="ECO:0007669"/>
    <property type="project" value="InterPro"/>
</dbReference>
<protein>
    <submittedName>
        <fullName evidence="5">Triacylglycerol lipase</fullName>
    </submittedName>
</protein>
<comment type="caution">
    <text evidence="5">The sequence shown here is derived from an EMBL/GenBank/DDBJ whole genome shotgun (WGS) entry which is preliminary data.</text>
</comment>
<keyword evidence="2" id="KW-0378">Hydrolase</keyword>